<dbReference type="GeneID" id="24095233"/>
<name>J4HUS5_9APHY</name>
<evidence type="ECO:0000313" key="2">
    <source>
        <dbReference type="EMBL" id="CCM00322.1"/>
    </source>
</evidence>
<dbReference type="GO" id="GO:0006890">
    <property type="term" value="P:retrograde vesicle-mediated transport, Golgi to endoplasmic reticulum"/>
    <property type="evidence" value="ECO:0007669"/>
    <property type="project" value="InterPro"/>
</dbReference>
<gene>
    <name evidence="2" type="ORF">FIBRA_02352</name>
</gene>
<dbReference type="HOGENOM" id="CLU_015529_0_0_1"/>
<dbReference type="InterPro" id="IPR007528">
    <property type="entry name" value="RINT1_Tip20"/>
</dbReference>
<accession>J4HUS5</accession>
<feature type="region of interest" description="Disordered" evidence="1">
    <location>
        <begin position="161"/>
        <end position="183"/>
    </location>
</feature>
<dbReference type="PROSITE" id="PS51386">
    <property type="entry name" value="RINT1_TIP20"/>
    <property type="match status" value="1"/>
</dbReference>
<dbReference type="Proteomes" id="UP000006352">
    <property type="component" value="Unassembled WGS sequence"/>
</dbReference>
<dbReference type="InParanoid" id="J4HUS5"/>
<dbReference type="GO" id="GO:0006888">
    <property type="term" value="P:endoplasmic reticulum to Golgi vesicle-mediated transport"/>
    <property type="evidence" value="ECO:0007669"/>
    <property type="project" value="InterPro"/>
</dbReference>
<reference evidence="2 3" key="1">
    <citation type="journal article" date="2012" name="Appl. Environ. Microbiol.">
        <title>Short-read sequencing for genomic analysis of the brown rot fungus Fibroporia radiculosa.</title>
        <authorList>
            <person name="Tang J.D."/>
            <person name="Perkins A.D."/>
            <person name="Sonstegard T.S."/>
            <person name="Schroeder S.G."/>
            <person name="Burgess S.C."/>
            <person name="Diehl S.V."/>
        </authorList>
    </citation>
    <scope>NUCLEOTIDE SEQUENCE [LARGE SCALE GENOMIC DNA]</scope>
    <source>
        <strain evidence="2 3">TFFH 294</strain>
    </source>
</reference>
<proteinExistence type="predicted"/>
<dbReference type="InterPro" id="IPR042044">
    <property type="entry name" value="EXOC6PINT-1/Sec15/Tip20_C_dom2"/>
</dbReference>
<evidence type="ECO:0000256" key="1">
    <source>
        <dbReference type="SAM" id="MobiDB-lite"/>
    </source>
</evidence>
<sequence length="614" mass="69519">MPVDYLSASPDDRKAFESAFLNLLKLQTIGKRIHATDNMEKEGLYPIQALVQPVSLRFKYHFEGTRQTNRLDKPEWYFTHILNVAHEHRRFMESIIQTILSNTEFCEINAWQEFTLLLLPLIERKLRRTIPSLLAHPSILAHTIYEALAFDTALRDENFDLGGTSAQGRTPERGEQGKEDKDRNARWEGTSNIILGNQEWFETWMEGERKFAMEQYMEVITAADAWLIADDDGLEDDTVNFTRELKPTISARRVKALVEQVTDRYSPLPQFLHRTRFLIAVQLPILESYQSRISSSLDAFETLSSSFMRAVPGALGSVGVSSEGTRPGDSKRLTSGVEGVQRLSKALISAKYMGAACEAWGEDLFFLELWTEISRRASLRSRVQAERALPDLKEGEIEAPDGIIFEELVTQYGKLVERAEDMITHSVSGEIETALKAHFSSGSSTQVTPNANMSIQDDIVLSPTLLGPIAMLSSHLTFLQSTLPRATVTNLYRRIASHISEHILQRQIFYRGRGRISAQEGKAILAESELWVETCQLAFARNERARVEGPWRGLLQASRLVASEGIRWQKLVDVTFGVTSDPEWQQVMMESSGFADLSRDEVRQILSTRVDCER</sequence>
<dbReference type="RefSeq" id="XP_012179605.1">
    <property type="nucleotide sequence ID" value="XM_012324215.1"/>
</dbReference>
<evidence type="ECO:0000313" key="3">
    <source>
        <dbReference type="Proteomes" id="UP000006352"/>
    </source>
</evidence>
<dbReference type="PANTHER" id="PTHR13520:SF0">
    <property type="entry name" value="RAD50-INTERACTING PROTEIN 1"/>
    <property type="match status" value="1"/>
</dbReference>
<organism evidence="2 3">
    <name type="scientific">Fibroporia radiculosa</name>
    <dbReference type="NCBI Taxonomy" id="599839"/>
    <lineage>
        <taxon>Eukaryota</taxon>
        <taxon>Fungi</taxon>
        <taxon>Dikarya</taxon>
        <taxon>Basidiomycota</taxon>
        <taxon>Agaricomycotina</taxon>
        <taxon>Agaricomycetes</taxon>
        <taxon>Polyporales</taxon>
        <taxon>Fibroporiaceae</taxon>
        <taxon>Fibroporia</taxon>
    </lineage>
</organism>
<protein>
    <recommendedName>
        <fullName evidence="4">RINT-1 family protein</fullName>
    </recommendedName>
</protein>
<dbReference type="Gene3D" id="1.20.58.1420">
    <property type="entry name" value="Dsl1p vesicle tethering complex, Tip20p subunit, domain B"/>
    <property type="match status" value="1"/>
</dbReference>
<dbReference type="Pfam" id="PF04437">
    <property type="entry name" value="RINT1_TIP1"/>
    <property type="match status" value="1"/>
</dbReference>
<dbReference type="Gene3D" id="1.20.58.670">
    <property type="entry name" value="Dsl1p vesicle tethering complex, Tip20p subunit, domain D"/>
    <property type="match status" value="1"/>
</dbReference>
<dbReference type="GO" id="GO:0070939">
    <property type="term" value="C:Dsl1/NZR complex"/>
    <property type="evidence" value="ECO:0007669"/>
    <property type="project" value="InterPro"/>
</dbReference>
<dbReference type="EMBL" id="HE796979">
    <property type="protein sequence ID" value="CCM00322.1"/>
    <property type="molecule type" value="Genomic_DNA"/>
</dbReference>
<dbReference type="AlphaFoldDB" id="J4HUS5"/>
<evidence type="ECO:0008006" key="4">
    <source>
        <dbReference type="Google" id="ProtNLM"/>
    </source>
</evidence>
<dbReference type="OrthoDB" id="407410at2759"/>
<dbReference type="STRING" id="599839.J4HUS5"/>
<dbReference type="PANTHER" id="PTHR13520">
    <property type="entry name" value="RAD50-INTERACTING PROTEIN 1 RINT-1"/>
    <property type="match status" value="1"/>
</dbReference>
<dbReference type="InterPro" id="IPR042042">
    <property type="entry name" value="Tip20p_domB"/>
</dbReference>
<dbReference type="GO" id="GO:0060628">
    <property type="term" value="P:regulation of ER to Golgi vesicle-mediated transport"/>
    <property type="evidence" value="ECO:0007669"/>
    <property type="project" value="TreeGrafter"/>
</dbReference>
<keyword evidence="3" id="KW-1185">Reference proteome</keyword>
<feature type="compositionally biased region" description="Basic and acidic residues" evidence="1">
    <location>
        <begin position="170"/>
        <end position="183"/>
    </location>
</feature>